<dbReference type="CDD" id="cd07043">
    <property type="entry name" value="STAS_anti-anti-sigma_factors"/>
    <property type="match status" value="1"/>
</dbReference>
<dbReference type="Proteomes" id="UP001589646">
    <property type="component" value="Unassembled WGS sequence"/>
</dbReference>
<keyword evidence="3" id="KW-1185">Reference proteome</keyword>
<sequence>MNATVSPSTPHDLAVEPFTINYRHLCIAQILDPPGLRIEGELDVATLPALTWALAAITGDGDICLDLAGLTFIDVGCLRALLTTAAGLDDGHALTLRSAPSQLRRLLEITSWHETPQLRLRNPPLAVAPLRRLQQIWGFRRPASLA</sequence>
<feature type="domain" description="STAS" evidence="1">
    <location>
        <begin position="36"/>
        <end position="111"/>
    </location>
</feature>
<dbReference type="PROSITE" id="PS50801">
    <property type="entry name" value="STAS"/>
    <property type="match status" value="1"/>
</dbReference>
<protein>
    <submittedName>
        <fullName evidence="2">STAS domain-containing protein</fullName>
    </submittedName>
</protein>
<dbReference type="EMBL" id="JBHMCE010000008">
    <property type="protein sequence ID" value="MFB9530372.1"/>
    <property type="molecule type" value="Genomic_DNA"/>
</dbReference>
<dbReference type="InterPro" id="IPR036513">
    <property type="entry name" value="STAS_dom_sf"/>
</dbReference>
<evidence type="ECO:0000259" key="1">
    <source>
        <dbReference type="PROSITE" id="PS50801"/>
    </source>
</evidence>
<dbReference type="SUPFAM" id="SSF52091">
    <property type="entry name" value="SpoIIaa-like"/>
    <property type="match status" value="1"/>
</dbReference>
<evidence type="ECO:0000313" key="2">
    <source>
        <dbReference type="EMBL" id="MFB9530372.1"/>
    </source>
</evidence>
<dbReference type="InterPro" id="IPR002645">
    <property type="entry name" value="STAS_dom"/>
</dbReference>
<name>A0ABV5Q4G1_9ACTN</name>
<dbReference type="RefSeq" id="WP_346124724.1">
    <property type="nucleotide sequence ID" value="NZ_BAAAXC010000015.1"/>
</dbReference>
<dbReference type="Pfam" id="PF13466">
    <property type="entry name" value="STAS_2"/>
    <property type="match status" value="1"/>
</dbReference>
<evidence type="ECO:0000313" key="3">
    <source>
        <dbReference type="Proteomes" id="UP001589646"/>
    </source>
</evidence>
<proteinExistence type="predicted"/>
<organism evidence="2 3">
    <name type="scientific">Nonomuraea roseola</name>
    <dbReference type="NCBI Taxonomy" id="46179"/>
    <lineage>
        <taxon>Bacteria</taxon>
        <taxon>Bacillati</taxon>
        <taxon>Actinomycetota</taxon>
        <taxon>Actinomycetes</taxon>
        <taxon>Streptosporangiales</taxon>
        <taxon>Streptosporangiaceae</taxon>
        <taxon>Nonomuraea</taxon>
    </lineage>
</organism>
<accession>A0ABV5Q4G1</accession>
<gene>
    <name evidence="2" type="ORF">ACFFRN_27570</name>
</gene>
<comment type="caution">
    <text evidence="2">The sequence shown here is derived from an EMBL/GenBank/DDBJ whole genome shotgun (WGS) entry which is preliminary data.</text>
</comment>
<dbReference type="Gene3D" id="3.30.750.24">
    <property type="entry name" value="STAS domain"/>
    <property type="match status" value="1"/>
</dbReference>
<reference evidence="2 3" key="1">
    <citation type="submission" date="2024-09" db="EMBL/GenBank/DDBJ databases">
        <authorList>
            <person name="Sun Q."/>
            <person name="Mori K."/>
        </authorList>
    </citation>
    <scope>NUCLEOTIDE SEQUENCE [LARGE SCALE GENOMIC DNA]</scope>
    <source>
        <strain evidence="2 3">JCM 3323</strain>
    </source>
</reference>
<dbReference type="InterPro" id="IPR058548">
    <property type="entry name" value="MlaB-like_STAS"/>
</dbReference>